<feature type="region of interest" description="Disordered" evidence="1">
    <location>
        <begin position="165"/>
        <end position="196"/>
    </location>
</feature>
<evidence type="ECO:0000256" key="1">
    <source>
        <dbReference type="SAM" id="MobiDB-lite"/>
    </source>
</evidence>
<evidence type="ECO:0000256" key="2">
    <source>
        <dbReference type="SAM" id="Phobius"/>
    </source>
</evidence>
<dbReference type="KEGG" id="nhm:NHE_0134"/>
<keyword evidence="2" id="KW-0472">Membrane</keyword>
<dbReference type="Proteomes" id="UP000023755">
    <property type="component" value="Chromosome"/>
</dbReference>
<dbReference type="EMBL" id="CP007481">
    <property type="protein sequence ID" value="AHX11103.1"/>
    <property type="molecule type" value="Genomic_DNA"/>
</dbReference>
<keyword evidence="2" id="KW-0812">Transmembrane</keyword>
<accession>X5H338</accession>
<evidence type="ECO:0000313" key="3">
    <source>
        <dbReference type="EMBL" id="AHX11103.1"/>
    </source>
</evidence>
<name>X5H338_9RICK</name>
<reference evidence="3 4" key="1">
    <citation type="submission" date="2014-03" db="EMBL/GenBank/DDBJ databases">
        <title>Sequencing and Comparison of Genomes and Transcriptome Profiles of Human Ehrlichiosis Agents.</title>
        <authorList>
            <person name="Lin M."/>
            <person name="Daugherty S.C."/>
            <person name="Nagaraj S."/>
            <person name="Cheng Z."/>
            <person name="Xiong Q."/>
            <person name="Lin F.-Y."/>
            <person name="Sengamalay N."/>
            <person name="Ott S."/>
            <person name="Godinez A."/>
            <person name="Tallon L.J."/>
            <person name="Sadzewicz L."/>
            <person name="Fraser C.M."/>
            <person name="Dunning Hotopp J.C."/>
            <person name="Rikihisa Y."/>
        </authorList>
    </citation>
    <scope>NUCLEOTIDE SEQUENCE [LARGE SCALE GENOMIC DNA]</scope>
    <source>
        <strain evidence="3 4">Oregon</strain>
    </source>
</reference>
<gene>
    <name evidence="3" type="ORF">NHE_0134</name>
</gene>
<dbReference type="RefSeq" id="WP_038558843.1">
    <property type="nucleotide sequence ID" value="NZ_CP007481.1"/>
</dbReference>
<keyword evidence="2" id="KW-1133">Transmembrane helix</keyword>
<organism evidence="3 4">
    <name type="scientific">Neorickettsia helminthoeca str. Oregon</name>
    <dbReference type="NCBI Taxonomy" id="1286528"/>
    <lineage>
        <taxon>Bacteria</taxon>
        <taxon>Pseudomonadati</taxon>
        <taxon>Pseudomonadota</taxon>
        <taxon>Alphaproteobacteria</taxon>
        <taxon>Rickettsiales</taxon>
        <taxon>Anaplasmataceae</taxon>
        <taxon>Neorickettsia</taxon>
    </lineage>
</organism>
<feature type="transmembrane region" description="Helical" evidence="2">
    <location>
        <begin position="41"/>
        <end position="63"/>
    </location>
</feature>
<dbReference type="HOGENOM" id="CLU_1233952_0_0_5"/>
<dbReference type="AlphaFoldDB" id="X5H338"/>
<protein>
    <submittedName>
        <fullName evidence="3">Uncharacterized protein</fullName>
    </submittedName>
</protein>
<sequence length="224" mass="24517">MLGPQNLPINKDIDINNIASQAPSSRSCTKSQATKLLHRNICIALALIFIVAVLVYNLTIAITKCSLHGDCETTLALNIIALLILIFSFCYYLLVKAREYLGLGGEPQLPKALDFTDAVHSPYWSSLEAEQKEEEIAEIYVCELPSDEAAPILAFENRSYLNANEDSAQQGPENQSPHPGPSPNGIHAQPRTRDDYVLQDVASARLQSAVFGSSATDQSEENSR</sequence>
<proteinExistence type="predicted"/>
<feature type="transmembrane region" description="Helical" evidence="2">
    <location>
        <begin position="75"/>
        <end position="94"/>
    </location>
</feature>
<feature type="compositionally biased region" description="Polar residues" evidence="1">
    <location>
        <begin position="165"/>
        <end position="177"/>
    </location>
</feature>
<keyword evidence="4" id="KW-1185">Reference proteome</keyword>
<evidence type="ECO:0000313" key="4">
    <source>
        <dbReference type="Proteomes" id="UP000023755"/>
    </source>
</evidence>